<name>A0A0F9KT94_9ZZZZ</name>
<dbReference type="AlphaFoldDB" id="A0A0F9KT94"/>
<proteinExistence type="predicted"/>
<dbReference type="EMBL" id="LAZR01007396">
    <property type="protein sequence ID" value="KKM85519.1"/>
    <property type="molecule type" value="Genomic_DNA"/>
</dbReference>
<comment type="caution">
    <text evidence="1">The sequence shown here is derived from an EMBL/GenBank/DDBJ whole genome shotgun (WGS) entry which is preliminary data.</text>
</comment>
<accession>A0A0F9KT94</accession>
<reference evidence="1" key="1">
    <citation type="journal article" date="2015" name="Nature">
        <title>Complex archaea that bridge the gap between prokaryotes and eukaryotes.</title>
        <authorList>
            <person name="Spang A."/>
            <person name="Saw J.H."/>
            <person name="Jorgensen S.L."/>
            <person name="Zaremba-Niedzwiedzka K."/>
            <person name="Martijn J."/>
            <person name="Lind A.E."/>
            <person name="van Eijk R."/>
            <person name="Schleper C."/>
            <person name="Guy L."/>
            <person name="Ettema T.J."/>
        </authorList>
    </citation>
    <scope>NUCLEOTIDE SEQUENCE</scope>
</reference>
<evidence type="ECO:0000313" key="1">
    <source>
        <dbReference type="EMBL" id="KKM85519.1"/>
    </source>
</evidence>
<sequence length="53" mass="5759">METLVGNVQICLACGREFGTDHSVICSQCKGSVCPHCWKCNCALSRPMTLNVN</sequence>
<protein>
    <submittedName>
        <fullName evidence="1">Uncharacterized protein</fullName>
    </submittedName>
</protein>
<organism evidence="1">
    <name type="scientific">marine sediment metagenome</name>
    <dbReference type="NCBI Taxonomy" id="412755"/>
    <lineage>
        <taxon>unclassified sequences</taxon>
        <taxon>metagenomes</taxon>
        <taxon>ecological metagenomes</taxon>
    </lineage>
</organism>
<gene>
    <name evidence="1" type="ORF">LCGC14_1288260</name>
</gene>